<keyword evidence="2" id="KW-0614">Plasmid</keyword>
<evidence type="ECO:0000313" key="3">
    <source>
        <dbReference type="Proteomes" id="UP000664702"/>
    </source>
</evidence>
<geneLocation type="plasmid" evidence="2 3">
    <name>pBb144S4a</name>
</geneLocation>
<gene>
    <name evidence="2" type="ORF">J4G43_053310</name>
    <name evidence="1" type="ORF">J4G43_53710</name>
</gene>
<accession>A0A939MGD1</accession>
<dbReference type="RefSeq" id="WP_155258279.1">
    <property type="nucleotide sequence ID" value="NZ_CP086137.1"/>
</dbReference>
<sequence>MSKTVLVCAALTPLHLADNLAGRCADCGCGVQYRPHAPADARKLCFEYALPSLEENDTKLVTTRAWSRISPPTCQRSGTDDHGGARQIKGPNYTAGIVLSHDVVVETAPIVRWRSSTCKASPISRRCIPASTMRSTWGAARG</sequence>
<evidence type="ECO:0000313" key="1">
    <source>
        <dbReference type="EMBL" id="MBO1869256.1"/>
    </source>
</evidence>
<reference evidence="1" key="1">
    <citation type="submission" date="2021-03" db="EMBL/GenBank/DDBJ databases">
        <title>Whole Genome Sequence of Bradyrhizobium sp. Strain 144S4.</title>
        <authorList>
            <person name="Bromfield E.S.P."/>
            <person name="Cloutier S."/>
        </authorList>
    </citation>
    <scope>NUCLEOTIDE SEQUENCE [LARGE SCALE GENOMIC DNA]</scope>
    <source>
        <strain evidence="1">144S4</strain>
    </source>
</reference>
<proteinExistence type="predicted"/>
<dbReference type="Proteomes" id="UP000664702">
    <property type="component" value="Plasmid pBb144S4a"/>
</dbReference>
<organism evidence="1">
    <name type="scientific">Bradyrhizobium barranii subsp. barranii</name>
    <dbReference type="NCBI Taxonomy" id="2823807"/>
    <lineage>
        <taxon>Bacteria</taxon>
        <taxon>Pseudomonadati</taxon>
        <taxon>Pseudomonadota</taxon>
        <taxon>Alphaproteobacteria</taxon>
        <taxon>Hyphomicrobiales</taxon>
        <taxon>Nitrobacteraceae</taxon>
        <taxon>Bradyrhizobium</taxon>
        <taxon>Bradyrhizobium barranii</taxon>
    </lineage>
</organism>
<dbReference type="AlphaFoldDB" id="A0A939MGD1"/>
<dbReference type="KEGG" id="bban:J4G43_053310"/>
<name>A0A939MGD1_9BRAD</name>
<dbReference type="EMBL" id="CP086137">
    <property type="protein sequence ID" value="UEM17994.1"/>
    <property type="molecule type" value="Genomic_DNA"/>
</dbReference>
<protein>
    <submittedName>
        <fullName evidence="1">Uncharacterized protein</fullName>
    </submittedName>
</protein>
<evidence type="ECO:0000313" key="2">
    <source>
        <dbReference type="EMBL" id="UEM17994.1"/>
    </source>
</evidence>
<reference evidence="2 3" key="2">
    <citation type="journal article" date="2022" name="Int. J. Syst. Evol. Microbiol.">
        <title>Strains of Bradyrhizobium barranii sp. nov. associated with legumes native to Canada are symbionts of soybeans and belong to different subspecies (subsp. barranii subsp. nov. and subsp. apii subsp. nov.) and symbiovars (sv. glycinearum and sv. septentrionale).</title>
        <authorList>
            <person name="Bromfield E.S.P."/>
            <person name="Cloutier S."/>
            <person name="Wasai-Hara S."/>
            <person name="Minamisawa K."/>
        </authorList>
    </citation>
    <scope>NUCLEOTIDE SEQUENCE [LARGE SCALE GENOMIC DNA]</scope>
    <source>
        <strain evidence="3">144S4</strain>
        <plasmid evidence="2 3">pBb144S4a</plasmid>
    </source>
</reference>
<dbReference type="EMBL" id="JAGEMI010000004">
    <property type="protein sequence ID" value="MBO1869256.1"/>
    <property type="molecule type" value="Genomic_DNA"/>
</dbReference>